<keyword evidence="4" id="KW-0949">S-adenosyl-L-methionine</keyword>
<dbReference type="PRINTS" id="PR00507">
    <property type="entry name" value="N12N6MTFRASE"/>
</dbReference>
<organism evidence="7 8">
    <name type="scientific">Corynebacterium urealyticum</name>
    <dbReference type="NCBI Taxonomy" id="43771"/>
    <lineage>
        <taxon>Bacteria</taxon>
        <taxon>Bacillati</taxon>
        <taxon>Actinomycetota</taxon>
        <taxon>Actinomycetes</taxon>
        <taxon>Mycobacteriales</taxon>
        <taxon>Corynebacteriaceae</taxon>
        <taxon>Corynebacterium</taxon>
    </lineage>
</organism>
<dbReference type="Pfam" id="PF07669">
    <property type="entry name" value="Eco57I"/>
    <property type="match status" value="1"/>
</dbReference>
<evidence type="ECO:0000313" key="8">
    <source>
        <dbReference type="Proteomes" id="UP000249451"/>
    </source>
</evidence>
<dbReference type="InterPro" id="IPR029063">
    <property type="entry name" value="SAM-dependent_MTases_sf"/>
</dbReference>
<dbReference type="PANTHER" id="PTHR33841:SF1">
    <property type="entry name" value="DNA METHYLTRANSFERASE A"/>
    <property type="match status" value="1"/>
</dbReference>
<dbReference type="GO" id="GO:0006304">
    <property type="term" value="P:DNA modification"/>
    <property type="evidence" value="ECO:0007669"/>
    <property type="project" value="InterPro"/>
</dbReference>
<evidence type="ECO:0000256" key="2">
    <source>
        <dbReference type="ARBA" id="ARBA00022603"/>
    </source>
</evidence>
<accession>A0A2W5B0R6</accession>
<comment type="catalytic activity">
    <reaction evidence="5">
        <text>a 2'-deoxyadenosine in DNA + S-adenosyl-L-methionine = an N(6)-methyl-2'-deoxyadenosine in DNA + S-adenosyl-L-homocysteine + H(+)</text>
        <dbReference type="Rhea" id="RHEA:15197"/>
        <dbReference type="Rhea" id="RHEA-COMP:12418"/>
        <dbReference type="Rhea" id="RHEA-COMP:12419"/>
        <dbReference type="ChEBI" id="CHEBI:15378"/>
        <dbReference type="ChEBI" id="CHEBI:57856"/>
        <dbReference type="ChEBI" id="CHEBI:59789"/>
        <dbReference type="ChEBI" id="CHEBI:90615"/>
        <dbReference type="ChEBI" id="CHEBI:90616"/>
        <dbReference type="EC" id="2.1.1.72"/>
    </reaction>
</comment>
<reference evidence="7 8" key="1">
    <citation type="submission" date="2017-11" db="EMBL/GenBank/DDBJ databases">
        <title>Infants hospitalized years apart are colonized by the same room-sourced microbial strains.</title>
        <authorList>
            <person name="Brooks B."/>
            <person name="Olm M.R."/>
            <person name="Firek B.A."/>
            <person name="Baker R."/>
            <person name="Thomas B.C."/>
            <person name="Morowitz M.J."/>
            <person name="Banfield J.F."/>
        </authorList>
    </citation>
    <scope>NUCLEOTIDE SEQUENCE [LARGE SCALE GENOMIC DNA]</scope>
    <source>
        <strain evidence="7">S2_012_000_R3_87</strain>
    </source>
</reference>
<evidence type="ECO:0000256" key="3">
    <source>
        <dbReference type="ARBA" id="ARBA00022679"/>
    </source>
</evidence>
<dbReference type="GO" id="GO:0032259">
    <property type="term" value="P:methylation"/>
    <property type="evidence" value="ECO:0007669"/>
    <property type="project" value="UniProtKB-KW"/>
</dbReference>
<proteinExistence type="predicted"/>
<protein>
    <recommendedName>
        <fullName evidence="1">site-specific DNA-methyltransferase (adenine-specific)</fullName>
        <ecNumber evidence="1">2.1.1.72</ecNumber>
    </recommendedName>
</protein>
<dbReference type="EMBL" id="QFNY01000140">
    <property type="protein sequence ID" value="PZP00281.1"/>
    <property type="molecule type" value="Genomic_DNA"/>
</dbReference>
<sequence length="1305" mass="145587">MRTLWATRGRSAPGFVVAVLYDDKSALAGPTEQDEVLFDIPVSKVETALAAALSKSEHNAAILRAQELLKNLGSDDESTGVINSGLFATHELLHGVPHRADWQQNCDASFSFLTAEGRDLFRRLGYTLTDGPHSLTFLTSDGENHAVAALLQDNEQFNQRLTRFGNESPVRQAQKIARDAGVDWVVVQSDNRIRLYPTKESQPVSGGTLSDRYLQLDLSQLEADTAGYLTLLFSAAALRIDGTTNQILESSKTHAVALIDRLKERVYADVIPGLSVGVANALGARNKDELDDAYHRSLVILFRLIFLAYAEDEGLLPYALSPSYRKVSLTALARELTRDPHAYSGADSFVLWDRLEVLWAAVDKGSLELNVPAYNGGLFRPEGPDPLNPWTTRLRVADQFIAPVLEALLVDASGDERGPIDFRALDVTAFGTLYEGLLESEISFAEQDLVVSEKGKTKGVYVPAPAGTTDPAVRAGQIYFHSASGERKATGSYFTPSFAVNYLLDQALEPVLQKHLEEVRNLVESGEPTERVAEKLFDFRVIDPSMGSAHFLVAAVDRVSTAFAQFLTEHELPGVARELETLQKQARESLVSVGIDPDAQNEQSSAVDISLDRILSRQVARRCIYGIDLNLMAVELARLAIWIRTFVPGLPMASLGQRLVHGNALIGFTHVQDLLDVLSPDGRIVRSDNRFSGAAYSLAHSIISEHLETAAMDFRRLGMAFEGTIAEICAAREEYQRIWNDLQSMRELFNFALAINLGFEEPRPFLDLDEMKVTLGQETKDRLEALKVLHLPLAFPEVMTRERPGFDVVLGNPPWDKVKVEEHTWWTIRIPGLRSMKQSEKNAAIQSAREKRPDLASAYEREKSEVAAQAEVLKKSQYPIGAGDIDLYKIFLWRDWDILRYQGRIGVVAPRAALSGSGTEQWRREVLTNGSFEDICIAVNNRQWIFQIHPQFTIAIITAERGDGDRVRFHGPYRSFEHFIEGTTNKKELSISVAEAEFASWSPSLAVPLIPSVDAQEVFLQMQQSPRFEVANVAKDFRFVRELDTSKEKRYFDFDLENHRGNLEVWTGKSFNLWEPGSGQIYATADYDTITNLILNRRDRQIVRKGGAFEGFSNAWAADRSTLPLQQPRIAFRDVARSTDTRTFLTCLLPGGIALVEKAPYLFNRTSSKTLEALVLGVISSLPFDWNARRIVENKVSLGVLRSLPFPDTNPKGVLERRLIENSGRLAAVDDRYAEWAEAVGVPVGSANDPEVKRELIAENDAIVAKLYGLNREQLTLLFETFHIGWDYSDDLARTQKSFDALEEN</sequence>
<evidence type="ECO:0000256" key="1">
    <source>
        <dbReference type="ARBA" id="ARBA00011900"/>
    </source>
</evidence>
<evidence type="ECO:0000313" key="7">
    <source>
        <dbReference type="EMBL" id="PZP00281.1"/>
    </source>
</evidence>
<dbReference type="GO" id="GO:0009007">
    <property type="term" value="F:site-specific DNA-methyltransferase (adenine-specific) activity"/>
    <property type="evidence" value="ECO:0007669"/>
    <property type="project" value="UniProtKB-EC"/>
</dbReference>
<dbReference type="SUPFAM" id="SSF53335">
    <property type="entry name" value="S-adenosyl-L-methionine-dependent methyltransferases"/>
    <property type="match status" value="1"/>
</dbReference>
<dbReference type="InterPro" id="IPR050953">
    <property type="entry name" value="N4_N6_ade-DNA_methylase"/>
</dbReference>
<dbReference type="PANTHER" id="PTHR33841">
    <property type="entry name" value="DNA METHYLTRANSFERASE YEEA-RELATED"/>
    <property type="match status" value="1"/>
</dbReference>
<comment type="caution">
    <text evidence="7">The sequence shown here is derived from an EMBL/GenBank/DDBJ whole genome shotgun (WGS) entry which is preliminary data.</text>
</comment>
<evidence type="ECO:0000256" key="4">
    <source>
        <dbReference type="ARBA" id="ARBA00022691"/>
    </source>
</evidence>
<dbReference type="InterPro" id="IPR011639">
    <property type="entry name" value="MethylTrfase_TaqI-like_dom"/>
</dbReference>
<name>A0A2W5B0R6_9CORY</name>
<dbReference type="EC" id="2.1.1.72" evidence="1"/>
<keyword evidence="3" id="KW-0808">Transferase</keyword>
<keyword evidence="2" id="KW-0489">Methyltransferase</keyword>
<evidence type="ECO:0000259" key="6">
    <source>
        <dbReference type="Pfam" id="PF07669"/>
    </source>
</evidence>
<gene>
    <name evidence="7" type="ORF">DI609_06625</name>
</gene>
<dbReference type="Gene3D" id="3.40.50.150">
    <property type="entry name" value="Vaccinia Virus protein VP39"/>
    <property type="match status" value="1"/>
</dbReference>
<evidence type="ECO:0000256" key="5">
    <source>
        <dbReference type="ARBA" id="ARBA00047942"/>
    </source>
</evidence>
<feature type="domain" description="Type II methyltransferase M.TaqI-like" evidence="6">
    <location>
        <begin position="623"/>
        <end position="936"/>
    </location>
</feature>
<dbReference type="Proteomes" id="UP000249451">
    <property type="component" value="Unassembled WGS sequence"/>
</dbReference>